<name>A0A1I3ES89_9GAMM</name>
<organism evidence="1 2">
    <name type="scientific">Modicisalibacter xianhensis</name>
    <dbReference type="NCBI Taxonomy" id="442341"/>
    <lineage>
        <taxon>Bacteria</taxon>
        <taxon>Pseudomonadati</taxon>
        <taxon>Pseudomonadota</taxon>
        <taxon>Gammaproteobacteria</taxon>
        <taxon>Oceanospirillales</taxon>
        <taxon>Halomonadaceae</taxon>
        <taxon>Modicisalibacter</taxon>
    </lineage>
</organism>
<gene>
    <name evidence="1" type="ORF">SAMN04487959_114144</name>
</gene>
<accession>A0A1I3ES89</accession>
<sequence length="91" mass="10295">MRVFPQQPCAIFVGRLRHLGRMLSWIRHDSPLTRDISRISMIVVDFWAPVIQLGRYITLGTCASSWRHLATLISNDLGIGLICDRCNISTG</sequence>
<keyword evidence="2" id="KW-1185">Reference proteome</keyword>
<evidence type="ECO:0000313" key="2">
    <source>
        <dbReference type="Proteomes" id="UP000199040"/>
    </source>
</evidence>
<dbReference type="AlphaFoldDB" id="A0A1I3ES89"/>
<evidence type="ECO:0000313" key="1">
    <source>
        <dbReference type="EMBL" id="SFI01763.1"/>
    </source>
</evidence>
<dbReference type="EMBL" id="FOPY01000014">
    <property type="protein sequence ID" value="SFI01763.1"/>
    <property type="molecule type" value="Genomic_DNA"/>
</dbReference>
<protein>
    <submittedName>
        <fullName evidence="1">Uncharacterized protein</fullName>
    </submittedName>
</protein>
<reference evidence="1 2" key="1">
    <citation type="submission" date="2016-10" db="EMBL/GenBank/DDBJ databases">
        <authorList>
            <person name="de Groot N.N."/>
        </authorList>
    </citation>
    <scope>NUCLEOTIDE SEQUENCE [LARGE SCALE GENOMIC DNA]</scope>
    <source>
        <strain evidence="1 2">CGMCC 1.6848</strain>
    </source>
</reference>
<proteinExistence type="predicted"/>
<dbReference type="Proteomes" id="UP000199040">
    <property type="component" value="Unassembled WGS sequence"/>
</dbReference>